<evidence type="ECO:0000313" key="1">
    <source>
        <dbReference type="EMBL" id="QDY86916.1"/>
    </source>
</evidence>
<evidence type="ECO:0008006" key="4">
    <source>
        <dbReference type="Google" id="ProtNLM"/>
    </source>
</evidence>
<dbReference type="KEGG" id="mans:FRW55_01930"/>
<sequence length="283" mass="33551">MSKYQKEIEFLTKQILDLTIEDNSQNPTTIKTYNQDNNFLKKLIVFQEKYRGFSYSQEINNLIKSVVLNFKNKEKNKYLVASKDKLVFCELIYVLWPNLSHFNSFYTVDFKNVLGKNAENSITNLEKLIEEIKELNTNEKVVVIVENFNNLNLENEKIIKLLNEELNNISKNIIIFFSTYTDLTNESHSIPFIDEIVDFNNLPKDNLINWFLTYIYKLANGYKFTEKNWYKVEEIVKNVKNLPYPNKMLVLINDCLNQLKSIENLTKTKYENSFIRLLKKSLN</sequence>
<dbReference type="Proteomes" id="UP000318927">
    <property type="component" value="Chromosome"/>
</dbReference>
<dbReference type="EMBL" id="CP042295">
    <property type="protein sequence ID" value="QDY86925.1"/>
    <property type="molecule type" value="Genomic_DNA"/>
</dbReference>
<evidence type="ECO:0000313" key="3">
    <source>
        <dbReference type="Proteomes" id="UP000318927"/>
    </source>
</evidence>
<organism evidence="1 3">
    <name type="scientific">Mycoplasma anserisalpingitidis</name>
    <dbReference type="NCBI Taxonomy" id="519450"/>
    <lineage>
        <taxon>Bacteria</taxon>
        <taxon>Bacillati</taxon>
        <taxon>Mycoplasmatota</taxon>
        <taxon>Mollicutes</taxon>
        <taxon>Mycoplasmataceae</taxon>
        <taxon>Mycoplasma</taxon>
    </lineage>
</organism>
<dbReference type="EMBL" id="CP042295">
    <property type="protein sequence ID" value="QDY86916.1"/>
    <property type="molecule type" value="Genomic_DNA"/>
</dbReference>
<dbReference type="AlphaFoldDB" id="A0A5B8J6Z2"/>
<protein>
    <recommendedName>
        <fullName evidence="4">AAA family ATPase</fullName>
    </recommendedName>
</protein>
<name>A0A5B8J6Z2_9MOLU</name>
<accession>A0A5B8J6Z2</accession>
<proteinExistence type="predicted"/>
<reference evidence="1 3" key="1">
    <citation type="journal article" date="2019" name="Microbiol. Resour. Announc.">
        <title>Complete Genome Sequences of Three Mycoplasma anserisalpingitis (Mycoplasma sp. 1220) Strains.</title>
        <authorList>
            <person name="Grozner D."/>
            <person name="Forro B."/>
            <person name="Kovacs A.B."/>
            <person name="Marton S."/>
            <person name="Banyai K."/>
            <person name="Kreizinger Z."/>
            <person name="Sulyok K.M."/>
            <person name="Gyuranecz M."/>
        </authorList>
    </citation>
    <scope>NUCLEOTIDE SEQUENCE [LARGE SCALE GENOMIC DNA]</scope>
    <source>
        <strain evidence="1 3">ATCC:BAA-2147</strain>
    </source>
</reference>
<evidence type="ECO:0000313" key="2">
    <source>
        <dbReference type="EMBL" id="QDY86925.1"/>
    </source>
</evidence>
<dbReference type="KEGG" id="mans:FRW55_01975"/>
<gene>
    <name evidence="1" type="ORF">FRW55_01930</name>
    <name evidence="2" type="ORF">FRW55_01975</name>
</gene>
<dbReference type="OrthoDB" id="9983048at2"/>
<dbReference type="RefSeq" id="WP_146368504.1">
    <property type="nucleotide sequence ID" value="NZ_CP042295.1"/>
</dbReference>
<keyword evidence="3" id="KW-1185">Reference proteome</keyword>